<keyword evidence="2" id="KW-1185">Reference proteome</keyword>
<comment type="caution">
    <text evidence="1">The sequence shown here is derived from an EMBL/GenBank/DDBJ whole genome shotgun (WGS) entry which is preliminary data.</text>
</comment>
<name>A0ACB9DQB7_ARCLA</name>
<reference evidence="1 2" key="2">
    <citation type="journal article" date="2022" name="Mol. Ecol. Resour.">
        <title>The genomes of chicory, endive, great burdock and yacon provide insights into Asteraceae paleo-polyploidization history and plant inulin production.</title>
        <authorList>
            <person name="Fan W."/>
            <person name="Wang S."/>
            <person name="Wang H."/>
            <person name="Wang A."/>
            <person name="Jiang F."/>
            <person name="Liu H."/>
            <person name="Zhao H."/>
            <person name="Xu D."/>
            <person name="Zhang Y."/>
        </authorList>
    </citation>
    <scope>NUCLEOTIDE SEQUENCE [LARGE SCALE GENOMIC DNA]</scope>
    <source>
        <strain evidence="2">cv. Niubang</strain>
    </source>
</reference>
<sequence length="183" mass="20387">MSFHMIKQMARASAQKNGSTMSRTSERMKAERSKKRPRLGSGGISQSSRSNRVQISEFSESLEEFGVKLGLSWEAINNGGQAQKGGGKYGRVWGEDDSLCRTQRFGADTGVSGDDILFSGKEKPKFFSNFLPVTRIFLKNPNPGKTELKPEQNSLFLPLRSNSHNQSTLFLGICWIHGRRLSI</sequence>
<gene>
    <name evidence="1" type="ORF">L6452_12038</name>
</gene>
<protein>
    <submittedName>
        <fullName evidence="1">Uncharacterized protein</fullName>
    </submittedName>
</protein>
<accession>A0ACB9DQB7</accession>
<evidence type="ECO:0000313" key="2">
    <source>
        <dbReference type="Proteomes" id="UP001055879"/>
    </source>
</evidence>
<reference evidence="2" key="1">
    <citation type="journal article" date="2022" name="Mol. Ecol. Resour.">
        <title>The genomes of chicory, endive, great burdock and yacon provide insights into Asteraceae palaeo-polyploidization history and plant inulin production.</title>
        <authorList>
            <person name="Fan W."/>
            <person name="Wang S."/>
            <person name="Wang H."/>
            <person name="Wang A."/>
            <person name="Jiang F."/>
            <person name="Liu H."/>
            <person name="Zhao H."/>
            <person name="Xu D."/>
            <person name="Zhang Y."/>
        </authorList>
    </citation>
    <scope>NUCLEOTIDE SEQUENCE [LARGE SCALE GENOMIC DNA]</scope>
    <source>
        <strain evidence="2">cv. Niubang</strain>
    </source>
</reference>
<organism evidence="1 2">
    <name type="scientific">Arctium lappa</name>
    <name type="common">Greater burdock</name>
    <name type="synonym">Lappa major</name>
    <dbReference type="NCBI Taxonomy" id="4217"/>
    <lineage>
        <taxon>Eukaryota</taxon>
        <taxon>Viridiplantae</taxon>
        <taxon>Streptophyta</taxon>
        <taxon>Embryophyta</taxon>
        <taxon>Tracheophyta</taxon>
        <taxon>Spermatophyta</taxon>
        <taxon>Magnoliopsida</taxon>
        <taxon>eudicotyledons</taxon>
        <taxon>Gunneridae</taxon>
        <taxon>Pentapetalae</taxon>
        <taxon>asterids</taxon>
        <taxon>campanulids</taxon>
        <taxon>Asterales</taxon>
        <taxon>Asteraceae</taxon>
        <taxon>Carduoideae</taxon>
        <taxon>Cardueae</taxon>
        <taxon>Arctiinae</taxon>
        <taxon>Arctium</taxon>
    </lineage>
</organism>
<dbReference type="EMBL" id="CM042049">
    <property type="protein sequence ID" value="KAI3748747.1"/>
    <property type="molecule type" value="Genomic_DNA"/>
</dbReference>
<proteinExistence type="predicted"/>
<evidence type="ECO:0000313" key="1">
    <source>
        <dbReference type="EMBL" id="KAI3748747.1"/>
    </source>
</evidence>
<dbReference type="Proteomes" id="UP001055879">
    <property type="component" value="Linkage Group LG03"/>
</dbReference>